<evidence type="ECO:0000313" key="2">
    <source>
        <dbReference type="Proteomes" id="UP000799779"/>
    </source>
</evidence>
<name>A0A6A5W685_9PLEO</name>
<keyword evidence="2" id="KW-1185">Reference proteome</keyword>
<sequence>MPLRAATKSFFVPEGAKWQRKRRMLGIGSLEEYNTFLQKLIQSKNYPSLASQSTREELIHSYVHETSRFEGEPSVFRTRQVIAVCMYISLHQKGQNAVWRACADNMKVSALNFRRLRAGVPKMYKISRLLASWGWGYRSEEIFLLFFISGRMCWDRINVAGFTRRLKEQKYVIGFSEQANRIPFSIPCIIKCILGNSIHLPDICSSIQCNELLATSAWTQYTSLVYIPIIEVTHYQELGHLFGGSAHVQDIEGFAYIQEDGRPQGIEYAEGEWVTPRITDLDQSIGRIPDSNYYTKPWEVVNITQLPQPSLLLAKGQMSIASLDEANCESLGPVIRSTRPV</sequence>
<organism evidence="1 2">
    <name type="scientific">Amniculicola lignicola CBS 123094</name>
    <dbReference type="NCBI Taxonomy" id="1392246"/>
    <lineage>
        <taxon>Eukaryota</taxon>
        <taxon>Fungi</taxon>
        <taxon>Dikarya</taxon>
        <taxon>Ascomycota</taxon>
        <taxon>Pezizomycotina</taxon>
        <taxon>Dothideomycetes</taxon>
        <taxon>Pleosporomycetidae</taxon>
        <taxon>Pleosporales</taxon>
        <taxon>Amniculicolaceae</taxon>
        <taxon>Amniculicola</taxon>
    </lineage>
</organism>
<accession>A0A6A5W685</accession>
<dbReference type="AlphaFoldDB" id="A0A6A5W685"/>
<proteinExistence type="predicted"/>
<dbReference type="OrthoDB" id="3882355at2759"/>
<protein>
    <submittedName>
        <fullName evidence="1">Uncharacterized protein</fullName>
    </submittedName>
</protein>
<evidence type="ECO:0000313" key="1">
    <source>
        <dbReference type="EMBL" id="KAF1993146.1"/>
    </source>
</evidence>
<gene>
    <name evidence="1" type="ORF">P154DRAFT_540662</name>
</gene>
<dbReference type="Proteomes" id="UP000799779">
    <property type="component" value="Unassembled WGS sequence"/>
</dbReference>
<dbReference type="EMBL" id="ML977726">
    <property type="protein sequence ID" value="KAF1993146.1"/>
    <property type="molecule type" value="Genomic_DNA"/>
</dbReference>
<reference evidence="1" key="1">
    <citation type="journal article" date="2020" name="Stud. Mycol.">
        <title>101 Dothideomycetes genomes: a test case for predicting lifestyles and emergence of pathogens.</title>
        <authorList>
            <person name="Haridas S."/>
            <person name="Albert R."/>
            <person name="Binder M."/>
            <person name="Bloem J."/>
            <person name="Labutti K."/>
            <person name="Salamov A."/>
            <person name="Andreopoulos B."/>
            <person name="Baker S."/>
            <person name="Barry K."/>
            <person name="Bills G."/>
            <person name="Bluhm B."/>
            <person name="Cannon C."/>
            <person name="Castanera R."/>
            <person name="Culley D."/>
            <person name="Daum C."/>
            <person name="Ezra D."/>
            <person name="Gonzalez J."/>
            <person name="Henrissat B."/>
            <person name="Kuo A."/>
            <person name="Liang C."/>
            <person name="Lipzen A."/>
            <person name="Lutzoni F."/>
            <person name="Magnuson J."/>
            <person name="Mondo S."/>
            <person name="Nolan M."/>
            <person name="Ohm R."/>
            <person name="Pangilinan J."/>
            <person name="Park H.-J."/>
            <person name="Ramirez L."/>
            <person name="Alfaro M."/>
            <person name="Sun H."/>
            <person name="Tritt A."/>
            <person name="Yoshinaga Y."/>
            <person name="Zwiers L.-H."/>
            <person name="Turgeon B."/>
            <person name="Goodwin S."/>
            <person name="Spatafora J."/>
            <person name="Crous P."/>
            <person name="Grigoriev I."/>
        </authorList>
    </citation>
    <scope>NUCLEOTIDE SEQUENCE</scope>
    <source>
        <strain evidence="1">CBS 123094</strain>
    </source>
</reference>